<keyword evidence="11" id="KW-1185">Reference proteome</keyword>
<dbReference type="InterPro" id="IPR014710">
    <property type="entry name" value="RmlC-like_jellyroll"/>
</dbReference>
<evidence type="ECO:0000256" key="4">
    <source>
        <dbReference type="ARBA" id="ARBA00022964"/>
    </source>
</evidence>
<reference evidence="11" key="1">
    <citation type="submission" date="2016-10" db="EMBL/GenBank/DDBJ databases">
        <authorList>
            <person name="Varghese N."/>
            <person name="Submissions S."/>
        </authorList>
    </citation>
    <scope>NUCLEOTIDE SEQUENCE [LARGE SCALE GENOMIC DNA]</scope>
    <source>
        <strain evidence="11">DSM 17616</strain>
    </source>
</reference>
<evidence type="ECO:0000259" key="9">
    <source>
        <dbReference type="Pfam" id="PF20510"/>
    </source>
</evidence>
<accession>A0A1H6L0V4</accession>
<evidence type="ECO:0000256" key="1">
    <source>
        <dbReference type="ARBA" id="ARBA00001962"/>
    </source>
</evidence>
<protein>
    <submittedName>
        <fullName evidence="10">Homogentisate 1,2-dioxygenase</fullName>
    </submittedName>
</protein>
<dbReference type="InterPro" id="IPR005708">
    <property type="entry name" value="Homogentis_dOase"/>
</dbReference>
<evidence type="ECO:0000256" key="8">
    <source>
        <dbReference type="PIRSR" id="PIRSR605708-2"/>
    </source>
</evidence>
<dbReference type="GO" id="GO:0046872">
    <property type="term" value="F:metal ion binding"/>
    <property type="evidence" value="ECO:0007669"/>
    <property type="project" value="UniProtKB-KW"/>
</dbReference>
<evidence type="ECO:0000256" key="6">
    <source>
        <dbReference type="ARBA" id="ARBA00023004"/>
    </source>
</evidence>
<evidence type="ECO:0000256" key="2">
    <source>
        <dbReference type="ARBA" id="ARBA00007757"/>
    </source>
</evidence>
<dbReference type="GO" id="GO:0006559">
    <property type="term" value="P:L-phenylalanine catabolic process"/>
    <property type="evidence" value="ECO:0007669"/>
    <property type="project" value="InterPro"/>
</dbReference>
<dbReference type="RefSeq" id="WP_092791614.1">
    <property type="nucleotide sequence ID" value="NZ_DASWWU010000002.1"/>
</dbReference>
<feature type="binding site" evidence="8">
    <location>
        <position position="324"/>
    </location>
    <ligand>
        <name>Fe cation</name>
        <dbReference type="ChEBI" id="CHEBI:24875"/>
    </ligand>
</feature>
<dbReference type="GO" id="GO:0005737">
    <property type="term" value="C:cytoplasm"/>
    <property type="evidence" value="ECO:0007669"/>
    <property type="project" value="TreeGrafter"/>
</dbReference>
<feature type="domain" description="Homogentisate 1,2-dioxygenase N-terminal" evidence="9">
    <location>
        <begin position="94"/>
        <end position="233"/>
    </location>
</feature>
<evidence type="ECO:0000256" key="5">
    <source>
        <dbReference type="ARBA" id="ARBA00023002"/>
    </source>
</evidence>
<evidence type="ECO:0000313" key="10">
    <source>
        <dbReference type="EMBL" id="SEH77879.1"/>
    </source>
</evidence>
<dbReference type="GO" id="GO:0006570">
    <property type="term" value="P:tyrosine metabolic process"/>
    <property type="evidence" value="ECO:0007669"/>
    <property type="project" value="InterPro"/>
</dbReference>
<dbReference type="OrthoDB" id="9811253at2"/>
<feature type="active site" description="Proton acceptor" evidence="7">
    <location>
        <position position="251"/>
    </location>
</feature>
<keyword evidence="4 10" id="KW-0223">Dioxygenase</keyword>
<feature type="binding site" evidence="8">
    <location>
        <position position="324"/>
    </location>
    <ligand>
        <name>homogentisate</name>
        <dbReference type="ChEBI" id="CHEBI:16169"/>
    </ligand>
</feature>
<dbReference type="STRING" id="173990.SAMN05660691_01347"/>
<sequence length="382" mass="43885">MRKWASFPLKEGDVSRQAHADFPEQAIYERETGRSGFFGPATHFHHRHAPTGWTDWQGPLRPHLFNFNEIGVDNTNSPWAVPNLLFNAHCKMRTWRLKDNMSKLVRNADGDELLFIHEGSAELYCDYGHMTVRDGDYIVIPRSTMWRLEPKEPMFILLVEATNDSYQLPEKGLVGNHAIFDPAMLDTPKIDAAFKAQYSEQQWQVEVKRHGQVSVITYPYNPLDAIGWHGDLAVMRINWRDIRPLMSHRYHLPPSAHTTFVAQRFVVCTFVPRPIESDPGALKVPFYHNNDDYDEVLFYHAGDFFSRDNIEKGMVTFHPAGFTHGPHPKAFAAGREYKKKFTDEVAVMLDTRDALEMGAAALATENPEYVNSWKVKPEQAKE</sequence>
<dbReference type="GO" id="GO:0004411">
    <property type="term" value="F:homogentisate 1,2-dioxygenase activity"/>
    <property type="evidence" value="ECO:0007669"/>
    <property type="project" value="InterPro"/>
</dbReference>
<dbReference type="Proteomes" id="UP000199371">
    <property type="component" value="Unassembled WGS sequence"/>
</dbReference>
<dbReference type="PANTHER" id="PTHR11056:SF0">
    <property type="entry name" value="HOMOGENTISATE 1,2-DIOXYGENASE"/>
    <property type="match status" value="1"/>
</dbReference>
<evidence type="ECO:0000256" key="7">
    <source>
        <dbReference type="PIRSR" id="PIRSR605708-1"/>
    </source>
</evidence>
<dbReference type="InterPro" id="IPR046452">
    <property type="entry name" value="HgmA_N"/>
</dbReference>
<dbReference type="InterPro" id="IPR011051">
    <property type="entry name" value="RmlC_Cupin_sf"/>
</dbReference>
<evidence type="ECO:0000256" key="3">
    <source>
        <dbReference type="ARBA" id="ARBA00022723"/>
    </source>
</evidence>
<keyword evidence="6 8" id="KW-0408">Iron</keyword>
<dbReference type="Gene3D" id="2.60.120.10">
    <property type="entry name" value="Jelly Rolls"/>
    <property type="match status" value="1"/>
</dbReference>
<keyword evidence="5" id="KW-0560">Oxidoreductase</keyword>
<keyword evidence="3 8" id="KW-0479">Metal-binding</keyword>
<organism evidence="10 11">
    <name type="scientific">Rheinheimera pacifica</name>
    <dbReference type="NCBI Taxonomy" id="173990"/>
    <lineage>
        <taxon>Bacteria</taxon>
        <taxon>Pseudomonadati</taxon>
        <taxon>Pseudomonadota</taxon>
        <taxon>Gammaproteobacteria</taxon>
        <taxon>Chromatiales</taxon>
        <taxon>Chromatiaceae</taxon>
        <taxon>Rheinheimera</taxon>
    </lineage>
</organism>
<gene>
    <name evidence="10" type="ORF">SAMN05660691_01347</name>
</gene>
<dbReference type="EMBL" id="FNXF01000004">
    <property type="protein sequence ID" value="SEH77879.1"/>
    <property type="molecule type" value="Genomic_DNA"/>
</dbReference>
<proteinExistence type="inferred from homology"/>
<feature type="binding site" evidence="8">
    <location>
        <position position="288"/>
    </location>
    <ligand>
        <name>Fe cation</name>
        <dbReference type="ChEBI" id="CHEBI:24875"/>
    </ligand>
</feature>
<evidence type="ECO:0000313" key="11">
    <source>
        <dbReference type="Proteomes" id="UP000199371"/>
    </source>
</evidence>
<comment type="similarity">
    <text evidence="2">Belongs to the homogentisate dioxygenase family.</text>
</comment>
<dbReference type="Pfam" id="PF20510">
    <property type="entry name" value="HgmA_N"/>
    <property type="match status" value="1"/>
</dbReference>
<feature type="binding site" evidence="8">
    <location>
        <position position="294"/>
    </location>
    <ligand>
        <name>Fe cation</name>
        <dbReference type="ChEBI" id="CHEBI:24875"/>
    </ligand>
</feature>
<dbReference type="PANTHER" id="PTHR11056">
    <property type="entry name" value="HOMOGENTISATE 1,2-DIOXYGENASE"/>
    <property type="match status" value="1"/>
</dbReference>
<dbReference type="SUPFAM" id="SSF51182">
    <property type="entry name" value="RmlC-like cupins"/>
    <property type="match status" value="1"/>
</dbReference>
<comment type="cofactor">
    <cofactor evidence="1 8">
        <name>Fe cation</name>
        <dbReference type="ChEBI" id="CHEBI:24875"/>
    </cofactor>
</comment>
<name>A0A1H6L0V4_9GAMM</name>
<dbReference type="AlphaFoldDB" id="A0A1H6L0V4"/>